<dbReference type="InterPro" id="IPR008691">
    <property type="entry name" value="LpqH"/>
</dbReference>
<evidence type="ECO:0000256" key="6">
    <source>
        <dbReference type="SAM" id="SignalP"/>
    </source>
</evidence>
<evidence type="ECO:0000256" key="3">
    <source>
        <dbReference type="ARBA" id="ARBA00023136"/>
    </source>
</evidence>
<keyword evidence="5 7" id="KW-0449">Lipoprotein</keyword>
<evidence type="ECO:0000313" key="7">
    <source>
        <dbReference type="EMBL" id="PXX06348.1"/>
    </source>
</evidence>
<evidence type="ECO:0000256" key="4">
    <source>
        <dbReference type="ARBA" id="ARBA00023139"/>
    </source>
</evidence>
<evidence type="ECO:0000256" key="1">
    <source>
        <dbReference type="ARBA" id="ARBA00022475"/>
    </source>
</evidence>
<organism evidence="7 8">
    <name type="scientific">Mycolicibacterium moriokaense</name>
    <dbReference type="NCBI Taxonomy" id="39691"/>
    <lineage>
        <taxon>Bacteria</taxon>
        <taxon>Bacillati</taxon>
        <taxon>Actinomycetota</taxon>
        <taxon>Actinomycetes</taxon>
        <taxon>Mycobacteriales</taxon>
        <taxon>Mycobacteriaceae</taxon>
        <taxon>Mycolicibacterium</taxon>
    </lineage>
</organism>
<name>A0A318HK60_9MYCO</name>
<dbReference type="AlphaFoldDB" id="A0A318HK60"/>
<evidence type="ECO:0000256" key="2">
    <source>
        <dbReference type="ARBA" id="ARBA00022729"/>
    </source>
</evidence>
<reference evidence="8" key="1">
    <citation type="submission" date="2018-05" db="EMBL/GenBank/DDBJ databases">
        <authorList>
            <person name="Deangelis K."/>
            <person name="Huntemann M."/>
            <person name="Clum A."/>
            <person name="Pillay M."/>
            <person name="Palaniappan K."/>
            <person name="Varghese N."/>
            <person name="Mikhailova N."/>
            <person name="Stamatis D."/>
            <person name="Reddy T."/>
            <person name="Daum C."/>
            <person name="Shapiro N."/>
            <person name="Ivanova N."/>
            <person name="Kyrpides N."/>
            <person name="Woyke T."/>
        </authorList>
    </citation>
    <scope>NUCLEOTIDE SEQUENCE [LARGE SCALE GENOMIC DNA]</scope>
    <source>
        <strain evidence="8">GAS496</strain>
    </source>
</reference>
<comment type="caution">
    <text evidence="7">The sequence shown here is derived from an EMBL/GenBank/DDBJ whole genome shotgun (WGS) entry which is preliminary data.</text>
</comment>
<sequence length="150" mass="15486">MGKRTLFLVVACAAILLTVGLVRGAEPGHDKTITAATIAPASTVAARGKITIDGRKEDVHGSCYATADGRSVNISLSGATPTKTNVRLDNAQPPNVASVVLATSTMAFLYQPGTEGSAQATNDGNTYHITGTLLRYGFVSKAFEIAVTCS</sequence>
<dbReference type="RefSeq" id="WP_181428313.1">
    <property type="nucleotide sequence ID" value="NZ_QJJU01000014.1"/>
</dbReference>
<accession>A0A318HK60</accession>
<keyword evidence="3" id="KW-0472">Membrane</keyword>
<reference evidence="7 8" key="2">
    <citation type="submission" date="2018-06" db="EMBL/GenBank/DDBJ databases">
        <title>Sequencing of bacterial isolates from soil warming experiment in Harvard Forest, Massachusetts, USA.</title>
        <authorList>
            <person name="Deangelis K.PhD."/>
        </authorList>
    </citation>
    <scope>NUCLEOTIDE SEQUENCE [LARGE SCALE GENOMIC DNA]</scope>
    <source>
        <strain evidence="7 8">GAS496</strain>
    </source>
</reference>
<dbReference type="EMBL" id="QJJU01000014">
    <property type="protein sequence ID" value="PXX06348.1"/>
    <property type="molecule type" value="Genomic_DNA"/>
</dbReference>
<proteinExistence type="predicted"/>
<keyword evidence="4" id="KW-0564">Palmitate</keyword>
<protein>
    <submittedName>
        <fullName evidence="7">Lipoprotein antigen</fullName>
    </submittedName>
</protein>
<dbReference type="Proteomes" id="UP000247781">
    <property type="component" value="Unassembled WGS sequence"/>
</dbReference>
<gene>
    <name evidence="7" type="ORF">C8E89_114121</name>
</gene>
<feature type="signal peptide" evidence="6">
    <location>
        <begin position="1"/>
        <end position="24"/>
    </location>
</feature>
<dbReference type="GO" id="GO:0016020">
    <property type="term" value="C:membrane"/>
    <property type="evidence" value="ECO:0007669"/>
    <property type="project" value="InterPro"/>
</dbReference>
<keyword evidence="1" id="KW-1003">Cell membrane</keyword>
<dbReference type="Pfam" id="PF05481">
    <property type="entry name" value="Myco_19_kDa"/>
    <property type="match status" value="1"/>
</dbReference>
<keyword evidence="8" id="KW-1185">Reference proteome</keyword>
<evidence type="ECO:0000313" key="8">
    <source>
        <dbReference type="Proteomes" id="UP000247781"/>
    </source>
</evidence>
<feature type="chain" id="PRO_5039537472" evidence="6">
    <location>
        <begin position="25"/>
        <end position="150"/>
    </location>
</feature>
<evidence type="ECO:0000256" key="5">
    <source>
        <dbReference type="ARBA" id="ARBA00023288"/>
    </source>
</evidence>
<keyword evidence="2 6" id="KW-0732">Signal</keyword>